<organism evidence="16">
    <name type="scientific">uncultured Desulfovibrio sp</name>
    <dbReference type="NCBI Taxonomy" id="167968"/>
    <lineage>
        <taxon>Bacteria</taxon>
        <taxon>Pseudomonadati</taxon>
        <taxon>Thermodesulfobacteriota</taxon>
        <taxon>Desulfovibrionia</taxon>
        <taxon>Desulfovibrionales</taxon>
        <taxon>Desulfovibrionaceae</taxon>
        <taxon>Desulfovibrio</taxon>
        <taxon>environmental samples</taxon>
    </lineage>
</organism>
<dbReference type="GO" id="GO:0015344">
    <property type="term" value="F:siderophore uptake transmembrane transporter activity"/>
    <property type="evidence" value="ECO:0007669"/>
    <property type="project" value="TreeGrafter"/>
</dbReference>
<dbReference type="CDD" id="cd01347">
    <property type="entry name" value="ligand_gated_channel"/>
    <property type="match status" value="1"/>
</dbReference>
<dbReference type="EMBL" id="FLUP01000001">
    <property type="protein sequence ID" value="SBV92264.1"/>
    <property type="molecule type" value="Genomic_DNA"/>
</dbReference>
<comment type="subcellular location">
    <subcellularLocation>
        <location evidence="1 10">Cell outer membrane</location>
        <topology evidence="1 10">Multi-pass membrane protein</topology>
    </subcellularLocation>
</comment>
<evidence type="ECO:0000259" key="15">
    <source>
        <dbReference type="Pfam" id="PF07715"/>
    </source>
</evidence>
<name>A0A212IYS6_9BACT</name>
<dbReference type="RefSeq" id="WP_227119084.1">
    <property type="nucleotide sequence ID" value="NZ_LT598928.1"/>
</dbReference>
<accession>A0A212IYS6</accession>
<feature type="region of interest" description="Disordered" evidence="12">
    <location>
        <begin position="424"/>
        <end position="449"/>
    </location>
</feature>
<evidence type="ECO:0000256" key="2">
    <source>
        <dbReference type="ARBA" id="ARBA00022448"/>
    </source>
</evidence>
<feature type="compositionally biased region" description="Polar residues" evidence="12">
    <location>
        <begin position="424"/>
        <end position="444"/>
    </location>
</feature>
<feature type="chain" id="PRO_5012487965" description="TonB-dependent receptor" evidence="13">
    <location>
        <begin position="29"/>
        <end position="702"/>
    </location>
</feature>
<evidence type="ECO:0000256" key="13">
    <source>
        <dbReference type="SAM" id="SignalP"/>
    </source>
</evidence>
<keyword evidence="6 11" id="KW-0798">TonB box</keyword>
<gene>
    <name evidence="16" type="ORF">KM92DES2_10244</name>
</gene>
<evidence type="ECO:0000256" key="7">
    <source>
        <dbReference type="ARBA" id="ARBA00023136"/>
    </source>
</evidence>
<comment type="similarity">
    <text evidence="10 11">Belongs to the TonB-dependent receptor family.</text>
</comment>
<evidence type="ECO:0000256" key="3">
    <source>
        <dbReference type="ARBA" id="ARBA00022452"/>
    </source>
</evidence>
<dbReference type="InterPro" id="IPR037066">
    <property type="entry name" value="Plug_dom_sf"/>
</dbReference>
<dbReference type="Pfam" id="PF07715">
    <property type="entry name" value="Plug"/>
    <property type="match status" value="1"/>
</dbReference>
<keyword evidence="3 10" id="KW-1134">Transmembrane beta strand</keyword>
<evidence type="ECO:0000256" key="10">
    <source>
        <dbReference type="PROSITE-ProRule" id="PRU01360"/>
    </source>
</evidence>
<dbReference type="AlphaFoldDB" id="A0A212IYS6"/>
<evidence type="ECO:0000256" key="8">
    <source>
        <dbReference type="ARBA" id="ARBA00023170"/>
    </source>
</evidence>
<keyword evidence="2 10" id="KW-0813">Transport</keyword>
<proteinExistence type="inferred from homology"/>
<keyword evidence="4 10" id="KW-0812">Transmembrane</keyword>
<dbReference type="InterPro" id="IPR039426">
    <property type="entry name" value="TonB-dep_rcpt-like"/>
</dbReference>
<keyword evidence="7 10" id="KW-0472">Membrane</keyword>
<reference evidence="16" key="1">
    <citation type="submission" date="2016-04" db="EMBL/GenBank/DDBJ databases">
        <authorList>
            <person name="Evans L.H."/>
            <person name="Alamgir A."/>
            <person name="Owens N."/>
            <person name="Weber N.D."/>
            <person name="Virtaneva K."/>
            <person name="Barbian K."/>
            <person name="Babar A."/>
            <person name="Rosenke K."/>
        </authorList>
    </citation>
    <scope>NUCLEOTIDE SEQUENCE</scope>
    <source>
        <strain evidence="16">92-2</strain>
    </source>
</reference>
<dbReference type="GO" id="GO:0009279">
    <property type="term" value="C:cell outer membrane"/>
    <property type="evidence" value="ECO:0007669"/>
    <property type="project" value="UniProtKB-SubCell"/>
</dbReference>
<dbReference type="PANTHER" id="PTHR30069:SF29">
    <property type="entry name" value="HEMOGLOBIN AND HEMOGLOBIN-HAPTOGLOBIN-BINDING PROTEIN 1-RELATED"/>
    <property type="match status" value="1"/>
</dbReference>
<evidence type="ECO:0000256" key="1">
    <source>
        <dbReference type="ARBA" id="ARBA00004571"/>
    </source>
</evidence>
<keyword evidence="8" id="KW-0675">Receptor</keyword>
<dbReference type="Gene3D" id="2.40.170.20">
    <property type="entry name" value="TonB-dependent receptor, beta-barrel domain"/>
    <property type="match status" value="1"/>
</dbReference>
<evidence type="ECO:0000259" key="14">
    <source>
        <dbReference type="Pfam" id="PF00593"/>
    </source>
</evidence>
<dbReference type="PANTHER" id="PTHR30069">
    <property type="entry name" value="TONB-DEPENDENT OUTER MEMBRANE RECEPTOR"/>
    <property type="match status" value="1"/>
</dbReference>
<protein>
    <recommendedName>
        <fullName evidence="17">TonB-dependent receptor</fullName>
    </recommendedName>
</protein>
<evidence type="ECO:0000256" key="4">
    <source>
        <dbReference type="ARBA" id="ARBA00022692"/>
    </source>
</evidence>
<dbReference type="InterPro" id="IPR036942">
    <property type="entry name" value="Beta-barrel_TonB_sf"/>
</dbReference>
<dbReference type="Gene3D" id="2.170.130.10">
    <property type="entry name" value="TonB-dependent receptor, plug domain"/>
    <property type="match status" value="1"/>
</dbReference>
<dbReference type="PROSITE" id="PS52016">
    <property type="entry name" value="TONB_DEPENDENT_REC_3"/>
    <property type="match status" value="1"/>
</dbReference>
<dbReference type="SUPFAM" id="SSF56935">
    <property type="entry name" value="Porins"/>
    <property type="match status" value="1"/>
</dbReference>
<feature type="signal peptide" evidence="13">
    <location>
        <begin position="1"/>
        <end position="28"/>
    </location>
</feature>
<evidence type="ECO:0000256" key="6">
    <source>
        <dbReference type="ARBA" id="ARBA00023077"/>
    </source>
</evidence>
<evidence type="ECO:0000313" key="16">
    <source>
        <dbReference type="EMBL" id="SBV92264.1"/>
    </source>
</evidence>
<evidence type="ECO:0000256" key="12">
    <source>
        <dbReference type="SAM" id="MobiDB-lite"/>
    </source>
</evidence>
<evidence type="ECO:0000256" key="11">
    <source>
        <dbReference type="RuleBase" id="RU003357"/>
    </source>
</evidence>
<evidence type="ECO:0000256" key="5">
    <source>
        <dbReference type="ARBA" id="ARBA00022729"/>
    </source>
</evidence>
<dbReference type="InterPro" id="IPR012910">
    <property type="entry name" value="Plug_dom"/>
</dbReference>
<dbReference type="GO" id="GO:0044718">
    <property type="term" value="P:siderophore transmembrane transport"/>
    <property type="evidence" value="ECO:0007669"/>
    <property type="project" value="TreeGrafter"/>
</dbReference>
<keyword evidence="5 13" id="KW-0732">Signal</keyword>
<sequence length="702" mass="77473">MSLLRRLNAQALPLGLAGLLLWGAPATAQTLETETVKVSASRVEKELLDVPMSVSVVTKEQIKESTATTVGGLLEDVPGVQVVNSGAQGLKRISLRGENPTRVLILIDGQKIAENKSMDGTPLLVDPAIIERIEVIKGPASVLYGSEALGGVVNIITKKGGTKPIQGQITSSYNGSTKGFDESLSIYGAYKGFKYRATGFNTYQHNLSTPDGEAPHSKFKEQSGSAFLSYDFSDKFTLGGSYEQFYSDVMAGTTEDNSFYVDISPWERKKAAVFMEARNLTSFLPKLRLDAFWQDTHKKMLNHVEANSGTTSVLMNNYADNTNEQWGASMQSDWALGESNYLIAGYEFNRDGLDADTNTYSNMSIPITPFMTRKINSLTHYKYEGYMDTHAVYGLMETKLPWDFTLNYGVRQTWVRSTMNTARGDKTTTSQMMGPPTTTYSNPSAGGEGSSWESQPVFNLSLMWQGIDDMTLRAGFSQGFRVPNLQEKYIISSMGGGTIEPNASLKPEHSNNWEVGARYAAHGLALDASLFYTVATDYIATEQTGNNIYRYRNVSSAKTHGMELSGSYDLPFGFTPYVSATWMKRQYDNGDYTTWKTGVPEWTGRAGVRSLHSVTDDVDIIGDVYARFASQTQTESGSSRIEYKNDAWTTANAMLGVKFGKEKQYMVVGEVLNIFNQKYSLEPNAAIYEPGVHANIKVSVEF</sequence>
<evidence type="ECO:0000256" key="9">
    <source>
        <dbReference type="ARBA" id="ARBA00023237"/>
    </source>
</evidence>
<keyword evidence="9 10" id="KW-0998">Cell outer membrane</keyword>
<dbReference type="Pfam" id="PF00593">
    <property type="entry name" value="TonB_dep_Rec_b-barrel"/>
    <property type="match status" value="1"/>
</dbReference>
<dbReference type="InterPro" id="IPR000531">
    <property type="entry name" value="Beta-barrel_TonB"/>
</dbReference>
<feature type="domain" description="TonB-dependent receptor-like beta-barrel" evidence="14">
    <location>
        <begin position="181"/>
        <end position="674"/>
    </location>
</feature>
<feature type="domain" description="TonB-dependent receptor plug" evidence="15">
    <location>
        <begin position="47"/>
        <end position="152"/>
    </location>
</feature>
<evidence type="ECO:0008006" key="17">
    <source>
        <dbReference type="Google" id="ProtNLM"/>
    </source>
</evidence>